<dbReference type="SMART" id="SM00530">
    <property type="entry name" value="HTH_XRE"/>
    <property type="match status" value="1"/>
</dbReference>
<dbReference type="InterPro" id="IPR001387">
    <property type="entry name" value="Cro/C1-type_HTH"/>
</dbReference>
<sequence length="284" mass="31453">MPASPYSSVQQARERIAARLVEVMKDAGIRTGRELARRLGWQESKVSRIVNAVTPPSEDDVRAWCAACDVPGEVPGLIAALQIAEGAYVEWRRLERAGLRAAQEKVLPVYERTARFRAYSPSLISGLLQTREYCAAVLRAVQVRRRLSDDVEEAVQVRMERQRILSDPTKTFSFILEEQVLNSRVADNDVMAAQLQHLLTILATHPNVSLRVIPSGSRRQRWAAEGFWIYGTEQVTVELIGAYLTVTQPSEIVLYEQAFSELGALTVTGTGVRSLIAAAAHALG</sequence>
<evidence type="ECO:0000313" key="3">
    <source>
        <dbReference type="Proteomes" id="UP001500751"/>
    </source>
</evidence>
<comment type="caution">
    <text evidence="2">The sequence shown here is derived from an EMBL/GenBank/DDBJ whole genome shotgun (WGS) entry which is preliminary data.</text>
</comment>
<reference evidence="2 3" key="1">
    <citation type="journal article" date="2019" name="Int. J. Syst. Evol. Microbiol.">
        <title>The Global Catalogue of Microorganisms (GCM) 10K type strain sequencing project: providing services to taxonomists for standard genome sequencing and annotation.</title>
        <authorList>
            <consortium name="The Broad Institute Genomics Platform"/>
            <consortium name="The Broad Institute Genome Sequencing Center for Infectious Disease"/>
            <person name="Wu L."/>
            <person name="Ma J."/>
        </authorList>
    </citation>
    <scope>NUCLEOTIDE SEQUENCE [LARGE SCALE GENOMIC DNA]</scope>
    <source>
        <strain evidence="2 3">JCM 16014</strain>
    </source>
</reference>
<evidence type="ECO:0000259" key="1">
    <source>
        <dbReference type="SMART" id="SM00530"/>
    </source>
</evidence>
<dbReference type="InterPro" id="IPR010982">
    <property type="entry name" value="Lambda_DNA-bd_dom_sf"/>
</dbReference>
<name>A0ABN2UM17_9ACTN</name>
<keyword evidence="3" id="KW-1185">Reference proteome</keyword>
<organism evidence="2 3">
    <name type="scientific">Catenulispora yoronensis</name>
    <dbReference type="NCBI Taxonomy" id="450799"/>
    <lineage>
        <taxon>Bacteria</taxon>
        <taxon>Bacillati</taxon>
        <taxon>Actinomycetota</taxon>
        <taxon>Actinomycetes</taxon>
        <taxon>Catenulisporales</taxon>
        <taxon>Catenulisporaceae</taxon>
        <taxon>Catenulispora</taxon>
    </lineage>
</organism>
<gene>
    <name evidence="2" type="ORF">GCM10009839_45970</name>
</gene>
<accession>A0ABN2UM17</accession>
<dbReference type="EMBL" id="BAAAQN010000027">
    <property type="protein sequence ID" value="GAA2039016.1"/>
    <property type="molecule type" value="Genomic_DNA"/>
</dbReference>
<dbReference type="SUPFAM" id="SSF47413">
    <property type="entry name" value="lambda repressor-like DNA-binding domains"/>
    <property type="match status" value="1"/>
</dbReference>
<proteinExistence type="predicted"/>
<protein>
    <submittedName>
        <fullName evidence="2">Helix-turn-helix transcriptional regulator</fullName>
    </submittedName>
</protein>
<feature type="domain" description="HTH cro/C1-type" evidence="1">
    <location>
        <begin position="19"/>
        <end position="75"/>
    </location>
</feature>
<dbReference type="CDD" id="cd00093">
    <property type="entry name" value="HTH_XRE"/>
    <property type="match status" value="1"/>
</dbReference>
<dbReference type="InterPro" id="IPR043917">
    <property type="entry name" value="DUF5753"/>
</dbReference>
<dbReference type="Pfam" id="PF13560">
    <property type="entry name" value="HTH_31"/>
    <property type="match status" value="1"/>
</dbReference>
<dbReference type="Gene3D" id="1.10.260.40">
    <property type="entry name" value="lambda repressor-like DNA-binding domains"/>
    <property type="match status" value="1"/>
</dbReference>
<dbReference type="Pfam" id="PF19054">
    <property type="entry name" value="DUF5753"/>
    <property type="match status" value="1"/>
</dbReference>
<evidence type="ECO:0000313" key="2">
    <source>
        <dbReference type="EMBL" id="GAA2039016.1"/>
    </source>
</evidence>
<dbReference type="Proteomes" id="UP001500751">
    <property type="component" value="Unassembled WGS sequence"/>
</dbReference>